<dbReference type="PROSITE" id="PS50977">
    <property type="entry name" value="HTH_TETR_2"/>
    <property type="match status" value="1"/>
</dbReference>
<evidence type="ECO:0000313" key="8">
    <source>
        <dbReference type="Proteomes" id="UP001141259"/>
    </source>
</evidence>
<name>A0A9X2VRP3_9PSEU</name>
<feature type="DNA-binding region" description="H-T-H motif" evidence="5">
    <location>
        <begin position="29"/>
        <end position="48"/>
    </location>
</feature>
<sequence>MVTRGDARREQILYAAMVVFADHGYHRASLAGIAEHVGISQAGLLHHFPTKPRLLTAVLEARDRLDREWLAELDPDGRTGPRLLVNLLRLVDRNRRLGGLVQIYTALAGESVTDDHPARAWFTDRYGRVTASVEAGLLAGADALRPDVDCALLAREVVAVMDGLQLQWLLRPDEVDMVAAFRDYATRLIRSTALDPEPLVALLASAVPVPLPAHAG</sequence>
<keyword evidence="3 5" id="KW-0238">DNA-binding</keyword>
<dbReference type="InterPro" id="IPR039538">
    <property type="entry name" value="BetI_C"/>
</dbReference>
<dbReference type="SUPFAM" id="SSF46689">
    <property type="entry name" value="Homeodomain-like"/>
    <property type="match status" value="1"/>
</dbReference>
<dbReference type="PRINTS" id="PR00455">
    <property type="entry name" value="HTHTETR"/>
</dbReference>
<keyword evidence="4" id="KW-0804">Transcription</keyword>
<dbReference type="GO" id="GO:0003677">
    <property type="term" value="F:DNA binding"/>
    <property type="evidence" value="ECO:0007669"/>
    <property type="project" value="UniProtKB-UniRule"/>
</dbReference>
<dbReference type="Pfam" id="PF00440">
    <property type="entry name" value="TetR_N"/>
    <property type="match status" value="1"/>
</dbReference>
<reference evidence="7" key="1">
    <citation type="submission" date="2022-08" db="EMBL/GenBank/DDBJ databases">
        <authorList>
            <person name="Tistechok S."/>
            <person name="Samborskyy M."/>
            <person name="Roman I."/>
        </authorList>
    </citation>
    <scope>NUCLEOTIDE SEQUENCE</scope>
    <source>
        <strain evidence="7">DSM 103496</strain>
    </source>
</reference>
<dbReference type="AlphaFoldDB" id="A0A9X2VRP3"/>
<dbReference type="PANTHER" id="PTHR47506:SF6">
    <property type="entry name" value="HTH-TYPE TRANSCRIPTIONAL REPRESSOR NEMR"/>
    <property type="match status" value="1"/>
</dbReference>
<dbReference type="PANTHER" id="PTHR47506">
    <property type="entry name" value="TRANSCRIPTIONAL REGULATORY PROTEIN"/>
    <property type="match status" value="1"/>
</dbReference>
<evidence type="ECO:0000256" key="3">
    <source>
        <dbReference type="ARBA" id="ARBA00023125"/>
    </source>
</evidence>
<dbReference type="Pfam" id="PF13977">
    <property type="entry name" value="TetR_C_6"/>
    <property type="match status" value="1"/>
</dbReference>
<organism evidence="7 8">
    <name type="scientific">Umezawaea endophytica</name>
    <dbReference type="NCBI Taxonomy" id="1654476"/>
    <lineage>
        <taxon>Bacteria</taxon>
        <taxon>Bacillati</taxon>
        <taxon>Actinomycetota</taxon>
        <taxon>Actinomycetes</taxon>
        <taxon>Pseudonocardiales</taxon>
        <taxon>Pseudonocardiaceae</taxon>
        <taxon>Umezawaea</taxon>
    </lineage>
</organism>
<protein>
    <submittedName>
        <fullName evidence="7">TetR/AcrR family transcriptional regulator</fullName>
    </submittedName>
</protein>
<keyword evidence="1" id="KW-0678">Repressor</keyword>
<dbReference type="EMBL" id="JANYMP010000016">
    <property type="protein sequence ID" value="MCS7481107.1"/>
    <property type="molecule type" value="Genomic_DNA"/>
</dbReference>
<evidence type="ECO:0000259" key="6">
    <source>
        <dbReference type="PROSITE" id="PS50977"/>
    </source>
</evidence>
<dbReference type="SUPFAM" id="SSF48498">
    <property type="entry name" value="Tetracyclin repressor-like, C-terminal domain"/>
    <property type="match status" value="1"/>
</dbReference>
<dbReference type="InterPro" id="IPR001647">
    <property type="entry name" value="HTH_TetR"/>
</dbReference>
<dbReference type="RefSeq" id="WP_259626595.1">
    <property type="nucleotide sequence ID" value="NZ_JANYMP010000016.1"/>
</dbReference>
<evidence type="ECO:0000256" key="4">
    <source>
        <dbReference type="ARBA" id="ARBA00023163"/>
    </source>
</evidence>
<dbReference type="Proteomes" id="UP001141259">
    <property type="component" value="Unassembled WGS sequence"/>
</dbReference>
<proteinExistence type="predicted"/>
<dbReference type="Gene3D" id="1.10.357.10">
    <property type="entry name" value="Tetracycline Repressor, domain 2"/>
    <property type="match status" value="1"/>
</dbReference>
<evidence type="ECO:0000256" key="2">
    <source>
        <dbReference type="ARBA" id="ARBA00023015"/>
    </source>
</evidence>
<keyword evidence="2" id="KW-0805">Transcription regulation</keyword>
<evidence type="ECO:0000256" key="5">
    <source>
        <dbReference type="PROSITE-ProRule" id="PRU00335"/>
    </source>
</evidence>
<comment type="caution">
    <text evidence="7">The sequence shown here is derived from an EMBL/GenBank/DDBJ whole genome shotgun (WGS) entry which is preliminary data.</text>
</comment>
<gene>
    <name evidence="7" type="ORF">NZH93_29990</name>
</gene>
<evidence type="ECO:0000256" key="1">
    <source>
        <dbReference type="ARBA" id="ARBA00022491"/>
    </source>
</evidence>
<evidence type="ECO:0000313" key="7">
    <source>
        <dbReference type="EMBL" id="MCS7481107.1"/>
    </source>
</evidence>
<feature type="domain" description="HTH tetR-type" evidence="6">
    <location>
        <begin position="6"/>
        <end position="66"/>
    </location>
</feature>
<accession>A0A9X2VRP3</accession>
<dbReference type="InterPro" id="IPR009057">
    <property type="entry name" value="Homeodomain-like_sf"/>
</dbReference>
<keyword evidence="8" id="KW-1185">Reference proteome</keyword>
<dbReference type="InterPro" id="IPR036271">
    <property type="entry name" value="Tet_transcr_reg_TetR-rel_C_sf"/>
</dbReference>